<organism evidence="1 2">
    <name type="scientific">Rhabditophanes sp. KR3021</name>
    <dbReference type="NCBI Taxonomy" id="114890"/>
    <lineage>
        <taxon>Eukaryota</taxon>
        <taxon>Metazoa</taxon>
        <taxon>Ecdysozoa</taxon>
        <taxon>Nematoda</taxon>
        <taxon>Chromadorea</taxon>
        <taxon>Rhabditida</taxon>
        <taxon>Tylenchina</taxon>
        <taxon>Panagrolaimomorpha</taxon>
        <taxon>Strongyloidoidea</taxon>
        <taxon>Alloionematidae</taxon>
        <taxon>Rhabditophanes</taxon>
    </lineage>
</organism>
<reference evidence="2" key="1">
    <citation type="submission" date="2016-11" db="UniProtKB">
        <authorList>
            <consortium name="WormBaseParasite"/>
        </authorList>
    </citation>
    <scope>IDENTIFICATION</scope>
    <source>
        <strain evidence="2">KR3021</strain>
    </source>
</reference>
<dbReference type="WBParaSite" id="RSKR_0000371800.1">
    <property type="protein sequence ID" value="RSKR_0000371800.1"/>
    <property type="gene ID" value="RSKR_0000371800"/>
</dbReference>
<evidence type="ECO:0000313" key="2">
    <source>
        <dbReference type="WBParaSite" id="RSKR_0000371800.1"/>
    </source>
</evidence>
<sequence length="208" mass="23439">MKVIILLFSSLLTVHVGSEYTDEYGREMLAMSAAAFARNPGICLSKIMPKEEKWILISANEAVCDKRSDKCAVFVAISHIVRKILVSFRGTNTITQLVAESLDILKEEYVFYDLGRVDTYFLNALEKVWHPVRKVLADFDLINYDVVFTGYSLGGALASIASLKAYKDNLRASNKISLITYGMPRVGNYLFASNHDRIITNSYRIVHK</sequence>
<proteinExistence type="predicted"/>
<dbReference type="Proteomes" id="UP000095286">
    <property type="component" value="Unplaced"/>
</dbReference>
<protein>
    <submittedName>
        <fullName evidence="2">Lipase_3 domain-containing protein</fullName>
    </submittedName>
</protein>
<accession>A0AC35TSS5</accession>
<evidence type="ECO:0000313" key="1">
    <source>
        <dbReference type="Proteomes" id="UP000095286"/>
    </source>
</evidence>
<name>A0AC35TSS5_9BILA</name>